<dbReference type="Proteomes" id="UP000198546">
    <property type="component" value="Chromosome i"/>
</dbReference>
<dbReference type="Pfam" id="PF05175">
    <property type="entry name" value="MTS"/>
    <property type="match status" value="1"/>
</dbReference>
<dbReference type="CDD" id="cd02440">
    <property type="entry name" value="AdoMet_MTases"/>
    <property type="match status" value="1"/>
</dbReference>
<dbReference type="InterPro" id="IPR007848">
    <property type="entry name" value="Small_mtfrase_dom"/>
</dbReference>
<evidence type="ECO:0000256" key="1">
    <source>
        <dbReference type="ARBA" id="ARBA00022603"/>
    </source>
</evidence>
<dbReference type="GO" id="GO:0032259">
    <property type="term" value="P:methylation"/>
    <property type="evidence" value="ECO:0007669"/>
    <property type="project" value="UniProtKB-KW"/>
</dbReference>
<reference evidence="4 5" key="1">
    <citation type="submission" date="2016-10" db="EMBL/GenBank/DDBJ databases">
        <authorList>
            <person name="de Groot N.N."/>
        </authorList>
    </citation>
    <scope>NUCLEOTIDE SEQUENCE [LARGE SCALE GENOMIC DNA]</scope>
    <source>
        <strain evidence="4 5">MON 2.2</strain>
    </source>
</reference>
<keyword evidence="2 4" id="KW-0808">Transferase</keyword>
<dbReference type="Gene3D" id="3.40.50.150">
    <property type="entry name" value="Vaccinia Virus protein VP39"/>
    <property type="match status" value="1"/>
</dbReference>
<name>A0A1G6XD98_9ACTN</name>
<keyword evidence="5" id="KW-1185">Reference proteome</keyword>
<dbReference type="InterPro" id="IPR046977">
    <property type="entry name" value="RsmC/RlmG"/>
</dbReference>
<organism evidence="4 5">
    <name type="scientific">Auraticoccus monumenti</name>
    <dbReference type="NCBI Taxonomy" id="675864"/>
    <lineage>
        <taxon>Bacteria</taxon>
        <taxon>Bacillati</taxon>
        <taxon>Actinomycetota</taxon>
        <taxon>Actinomycetes</taxon>
        <taxon>Propionibacteriales</taxon>
        <taxon>Propionibacteriaceae</taxon>
        <taxon>Auraticoccus</taxon>
    </lineage>
</organism>
<dbReference type="PANTHER" id="PTHR47816:SF4">
    <property type="entry name" value="RIBOSOMAL RNA SMALL SUBUNIT METHYLTRANSFERASE C"/>
    <property type="match status" value="1"/>
</dbReference>
<dbReference type="PANTHER" id="PTHR47816">
    <property type="entry name" value="RIBOSOMAL RNA SMALL SUBUNIT METHYLTRANSFERASE C"/>
    <property type="match status" value="1"/>
</dbReference>
<keyword evidence="1 4" id="KW-0489">Methyltransferase</keyword>
<dbReference type="OrthoDB" id="9764961at2"/>
<evidence type="ECO:0000313" key="4">
    <source>
        <dbReference type="EMBL" id="SDD76214.1"/>
    </source>
</evidence>
<dbReference type="InterPro" id="IPR029063">
    <property type="entry name" value="SAM-dependent_MTases_sf"/>
</dbReference>
<dbReference type="SUPFAM" id="SSF53335">
    <property type="entry name" value="S-adenosyl-L-methionine-dependent methyltransferases"/>
    <property type="match status" value="1"/>
</dbReference>
<proteinExistence type="predicted"/>
<evidence type="ECO:0000256" key="2">
    <source>
        <dbReference type="ARBA" id="ARBA00022679"/>
    </source>
</evidence>
<gene>
    <name evidence="4" type="ORF">SAMN04489747_1681</name>
</gene>
<accession>A0A1G6XD98</accession>
<dbReference type="EMBL" id="LT629688">
    <property type="protein sequence ID" value="SDD76214.1"/>
    <property type="molecule type" value="Genomic_DNA"/>
</dbReference>
<protein>
    <submittedName>
        <fullName evidence="4">Methyltransferase small domain-containing protein</fullName>
    </submittedName>
</protein>
<dbReference type="STRING" id="675864.SAMN04489747_1681"/>
<dbReference type="GO" id="GO:0008757">
    <property type="term" value="F:S-adenosylmethionine-dependent methyltransferase activity"/>
    <property type="evidence" value="ECO:0007669"/>
    <property type="project" value="InterPro"/>
</dbReference>
<evidence type="ECO:0000313" key="5">
    <source>
        <dbReference type="Proteomes" id="UP000198546"/>
    </source>
</evidence>
<dbReference type="AlphaFoldDB" id="A0A1G6XD98"/>
<evidence type="ECO:0000259" key="3">
    <source>
        <dbReference type="Pfam" id="PF05175"/>
    </source>
</evidence>
<feature type="domain" description="Methyltransferase small" evidence="3">
    <location>
        <begin position="27"/>
        <end position="192"/>
    </location>
</feature>
<sequence length="198" mass="21686">MSHYFTTPEGPEQRRPLQVTLWGHELGLQTAGGVFSANSLDLATQVLLRSHRPAPTSRRLLDLGCGWGPIALALALELPDAVVDAVDVNERAVALTRDNARAAGVGGRVRALLPDAVGRKVRYDEIWSNPPIRVGKEALHELLLTWLPRLADDGVARLVVGRHLGADTLQRWLVEQGHPCQRTASAKGFRVLEVRPRV</sequence>
<dbReference type="RefSeq" id="WP_090592325.1">
    <property type="nucleotide sequence ID" value="NZ_LT629688.1"/>
</dbReference>